<gene>
    <name evidence="2" type="primary">KAFR0F03250</name>
    <name evidence="2" type="ORF">KAFR_0F03250</name>
</gene>
<dbReference type="STRING" id="1071382.H2AX21"/>
<dbReference type="AlphaFoldDB" id="H2AX21"/>
<name>H2AX21_KAZAF</name>
<protein>
    <recommendedName>
        <fullName evidence="4">Hyaluronan/mRNA-binding protein domain-containing protein</fullName>
    </recommendedName>
</protein>
<accession>H2AX21</accession>
<keyword evidence="3" id="KW-1185">Reference proteome</keyword>
<sequence>MTRTTKWTIHEHQADPKYFTHNGNFGEAPYNVKKHGSGKGNWGKPGDELNDLMDSGEIPPLFNKERRSSNVNSQLNEKRFEDIQKYQI</sequence>
<reference evidence="2 3" key="1">
    <citation type="journal article" date="2011" name="Proc. Natl. Acad. Sci. U.S.A.">
        <title>Evolutionary erosion of yeast sex chromosomes by mating-type switching accidents.</title>
        <authorList>
            <person name="Gordon J.L."/>
            <person name="Armisen D."/>
            <person name="Proux-Wera E."/>
            <person name="Oheigeartaigh S.S."/>
            <person name="Byrne K.P."/>
            <person name="Wolfe K.H."/>
        </authorList>
    </citation>
    <scope>NUCLEOTIDE SEQUENCE [LARGE SCALE GENOMIC DNA]</scope>
    <source>
        <strain evidence="3">ATCC 22294 / BCRC 22015 / CBS 2517 / CECT 1963 / NBRC 1671 / NRRL Y-8276</strain>
    </source>
</reference>
<evidence type="ECO:0008006" key="4">
    <source>
        <dbReference type="Google" id="ProtNLM"/>
    </source>
</evidence>
<dbReference type="GeneID" id="13884389"/>
<feature type="region of interest" description="Disordered" evidence="1">
    <location>
        <begin position="31"/>
        <end position="55"/>
    </location>
</feature>
<organism evidence="2 3">
    <name type="scientific">Kazachstania africana (strain ATCC 22294 / BCRC 22015 / CBS 2517 / CECT 1963 / NBRC 1671 / NRRL Y-8276)</name>
    <name type="common">Yeast</name>
    <name type="synonym">Kluyveromyces africanus</name>
    <dbReference type="NCBI Taxonomy" id="1071382"/>
    <lineage>
        <taxon>Eukaryota</taxon>
        <taxon>Fungi</taxon>
        <taxon>Dikarya</taxon>
        <taxon>Ascomycota</taxon>
        <taxon>Saccharomycotina</taxon>
        <taxon>Saccharomycetes</taxon>
        <taxon>Saccharomycetales</taxon>
        <taxon>Saccharomycetaceae</taxon>
        <taxon>Kazachstania</taxon>
    </lineage>
</organism>
<dbReference type="Proteomes" id="UP000005220">
    <property type="component" value="Chromosome 6"/>
</dbReference>
<evidence type="ECO:0000313" key="2">
    <source>
        <dbReference type="EMBL" id="CCF58921.1"/>
    </source>
</evidence>
<dbReference type="RefSeq" id="XP_003958056.1">
    <property type="nucleotide sequence ID" value="XM_003958007.1"/>
</dbReference>
<dbReference type="eggNOG" id="ENOG502S4WH">
    <property type="taxonomic scope" value="Eukaryota"/>
</dbReference>
<dbReference type="InParanoid" id="H2AX21"/>
<evidence type="ECO:0000313" key="3">
    <source>
        <dbReference type="Proteomes" id="UP000005220"/>
    </source>
</evidence>
<dbReference type="KEGG" id="kaf:KAFR_0F03250"/>
<dbReference type="OrthoDB" id="2122308at2759"/>
<dbReference type="HOGENOM" id="CLU_186295_0_0_1"/>
<dbReference type="EMBL" id="HE650826">
    <property type="protein sequence ID" value="CCF58921.1"/>
    <property type="molecule type" value="Genomic_DNA"/>
</dbReference>
<proteinExistence type="predicted"/>
<evidence type="ECO:0000256" key="1">
    <source>
        <dbReference type="SAM" id="MobiDB-lite"/>
    </source>
</evidence>